<dbReference type="PROSITE" id="PS50878">
    <property type="entry name" value="RT_POL"/>
    <property type="match status" value="1"/>
</dbReference>
<dbReference type="PANTHER" id="PTHR33050">
    <property type="entry name" value="REVERSE TRANSCRIPTASE DOMAIN-CONTAINING PROTEIN"/>
    <property type="match status" value="1"/>
</dbReference>
<organism evidence="2">
    <name type="scientific">Photinus pyralis</name>
    <name type="common">Common eastern firefly</name>
    <name type="synonym">Lampyris pyralis</name>
    <dbReference type="NCBI Taxonomy" id="7054"/>
    <lineage>
        <taxon>Eukaryota</taxon>
        <taxon>Metazoa</taxon>
        <taxon>Ecdysozoa</taxon>
        <taxon>Arthropoda</taxon>
        <taxon>Hexapoda</taxon>
        <taxon>Insecta</taxon>
        <taxon>Pterygota</taxon>
        <taxon>Neoptera</taxon>
        <taxon>Endopterygota</taxon>
        <taxon>Coleoptera</taxon>
        <taxon>Polyphaga</taxon>
        <taxon>Elateriformia</taxon>
        <taxon>Elateroidea</taxon>
        <taxon>Lampyridae</taxon>
        <taxon>Lampyrinae</taxon>
        <taxon>Photinus</taxon>
    </lineage>
</organism>
<dbReference type="GO" id="GO:0071897">
    <property type="term" value="P:DNA biosynthetic process"/>
    <property type="evidence" value="ECO:0007669"/>
    <property type="project" value="UniProtKB-ARBA"/>
</dbReference>
<evidence type="ECO:0000313" key="2">
    <source>
        <dbReference type="EMBL" id="JAV83891.1"/>
    </source>
</evidence>
<dbReference type="Gene3D" id="3.30.70.270">
    <property type="match status" value="1"/>
</dbReference>
<dbReference type="EMBL" id="GEZM01034121">
    <property type="protein sequence ID" value="JAV83897.1"/>
    <property type="molecule type" value="Transcribed_RNA"/>
</dbReference>
<dbReference type="GO" id="GO:0003676">
    <property type="term" value="F:nucleic acid binding"/>
    <property type="evidence" value="ECO:0007669"/>
    <property type="project" value="InterPro"/>
</dbReference>
<dbReference type="CDD" id="cd03714">
    <property type="entry name" value="RT_DIRS1"/>
    <property type="match status" value="1"/>
</dbReference>
<dbReference type="InterPro" id="IPR000477">
    <property type="entry name" value="RT_dom"/>
</dbReference>
<name>A0A1Y1ME70_PHOPY</name>
<feature type="domain" description="Reverse transcriptase" evidence="1">
    <location>
        <begin position="1"/>
        <end position="137"/>
    </location>
</feature>
<dbReference type="AlphaFoldDB" id="A0A1Y1ME70"/>
<dbReference type="InterPro" id="IPR036397">
    <property type="entry name" value="RNaseH_sf"/>
</dbReference>
<protein>
    <recommendedName>
        <fullName evidence="1">Reverse transcriptase domain-containing protein</fullName>
    </recommendedName>
</protein>
<dbReference type="InterPro" id="IPR043128">
    <property type="entry name" value="Rev_trsase/Diguanyl_cyclase"/>
</dbReference>
<proteinExistence type="predicted"/>
<dbReference type="Gene3D" id="3.10.10.10">
    <property type="entry name" value="HIV Type 1 Reverse Transcriptase, subunit A, domain 1"/>
    <property type="match status" value="1"/>
</dbReference>
<accession>A0A1Y1ME70</accession>
<dbReference type="Gene3D" id="3.30.420.10">
    <property type="entry name" value="Ribonuclease H-like superfamily/Ribonuclease H"/>
    <property type="match status" value="1"/>
</dbReference>
<dbReference type="InterPro" id="IPR052055">
    <property type="entry name" value="Hepadnavirus_pol/RT"/>
</dbReference>
<evidence type="ECO:0000259" key="1">
    <source>
        <dbReference type="PROSITE" id="PS50878"/>
    </source>
</evidence>
<reference evidence="2" key="1">
    <citation type="journal article" date="2016" name="Sci. Rep.">
        <title>Molecular characterization of firefly nuptial gifts: a multi-omics approach sheds light on postcopulatory sexual selection.</title>
        <authorList>
            <person name="Al-Wathiqui N."/>
            <person name="Fallon T.R."/>
            <person name="South A."/>
            <person name="Weng J.K."/>
            <person name="Lewis S.M."/>
        </authorList>
    </citation>
    <scope>NUCLEOTIDE SEQUENCE</scope>
</reference>
<dbReference type="EMBL" id="GEZM01034125">
    <property type="protein sequence ID" value="JAV83891.1"/>
    <property type="molecule type" value="Transcribed_RNA"/>
</dbReference>
<sequence>MEDYRTVIKLLRKGSFAVSLDLKDAYYMIRVHSDHRKYLRFSFQGVLFEFKCLVFGLASAPYTFTKIIRPVTQVLRSKGIISVAYLDDFLLFGNSQSDCLKNLQFTLLLLDSLGFLLNTKKCCFLPKNFFSFLGFTFDSVNMTIGLPEEKRTKILKWVCFFKRLRKCKISKFAQFIGLLTSACPAIKYSWVYTKNFERTKHLALVSRNYNYNALMVLPSDLSLDFIWWQNNITVSCNPLNKDDFCLEICTDASLSGWGAYCKGDSAYGWWTSEFQNKHINLLELQAILFALQCFTVDLNNKNILIRTDNTTALACINRMGSVRFPHLNSVARLIWQWCERKSLWIFASYINSKDNWQADRASRLLTPDTEWCLNDNVFLTIVNQFGKPEIDLFASRDNHKCSRYISWFRDPGSEAVDAFTMNWTDLFFYAFPPFALILKVLQKIITDKAEGILIVPFWQSQPWYPLFTRLVVNEPLFFYPSSNLLFSPYSKAKHPLERSLTLVAARLSGKRSS</sequence>
<dbReference type="InterPro" id="IPR043502">
    <property type="entry name" value="DNA/RNA_pol_sf"/>
</dbReference>
<dbReference type="SUPFAM" id="SSF56672">
    <property type="entry name" value="DNA/RNA polymerases"/>
    <property type="match status" value="1"/>
</dbReference>
<dbReference type="Pfam" id="PF00078">
    <property type="entry name" value="RVT_1"/>
    <property type="match status" value="1"/>
</dbReference>
<dbReference type="CDD" id="cd09275">
    <property type="entry name" value="RNase_HI_RT_DIRS1"/>
    <property type="match status" value="1"/>
</dbReference>
<dbReference type="PANTHER" id="PTHR33050:SF7">
    <property type="entry name" value="RIBONUCLEASE H"/>
    <property type="match status" value="1"/>
</dbReference>